<dbReference type="EMBL" id="CP016428">
    <property type="protein sequence ID" value="ANV99542.1"/>
    <property type="molecule type" value="Genomic_DNA"/>
</dbReference>
<evidence type="ECO:0000313" key="2">
    <source>
        <dbReference type="Proteomes" id="UP000092839"/>
    </source>
</evidence>
<organism evidence="1 2">
    <name type="scientific">Bradyrhizobium icense</name>
    <dbReference type="NCBI Taxonomy" id="1274631"/>
    <lineage>
        <taxon>Bacteria</taxon>
        <taxon>Pseudomonadati</taxon>
        <taxon>Pseudomonadota</taxon>
        <taxon>Alphaproteobacteria</taxon>
        <taxon>Hyphomicrobiales</taxon>
        <taxon>Nitrobacteraceae</taxon>
        <taxon>Bradyrhizobium</taxon>
    </lineage>
</organism>
<keyword evidence="2" id="KW-1185">Reference proteome</keyword>
<dbReference type="AlphaFoldDB" id="A0A1B1U9X6"/>
<reference evidence="1 2" key="1">
    <citation type="submission" date="2016-07" db="EMBL/GenBank/DDBJ databases">
        <title>Complete genome sequence of Bradyrhizobium icense LMTR 13T, a potential inoculant strain isolated from lima bean (Phaseolus lunatus) in Peru.</title>
        <authorList>
            <person name="Ormeno-Orrillo E."/>
            <person name="Duran D."/>
            <person name="Rogel M.A."/>
            <person name="Rey L."/>
            <person name="Imperial J."/>
            <person name="Ruiz-Argueso T."/>
            <person name="Martinez-Romero E."/>
        </authorList>
    </citation>
    <scope>NUCLEOTIDE SEQUENCE [LARGE SCALE GENOMIC DNA]</scope>
    <source>
        <strain evidence="1 2">LMTR 13</strain>
    </source>
</reference>
<gene>
    <name evidence="1" type="ORF">LMTR13_04455</name>
</gene>
<protein>
    <submittedName>
        <fullName evidence="1">Uncharacterized protein</fullName>
    </submittedName>
</protein>
<dbReference type="KEGG" id="bic:LMTR13_04455"/>
<name>A0A1B1U9X6_9BRAD</name>
<sequence>MDNKLNEIRRKIRFLRSEMLGAEDNIRKQVNRDEDCSEAAMRLMAMRATMVGLIGERNRLGGEERLLNVDERLKLDVRALSRKPAVGATGRRER</sequence>
<dbReference type="Proteomes" id="UP000092839">
    <property type="component" value="Chromosome"/>
</dbReference>
<dbReference type="STRING" id="1274631.LMTR13_04455"/>
<accession>A0A1B1U9X6</accession>
<evidence type="ECO:0000313" key="1">
    <source>
        <dbReference type="EMBL" id="ANV99542.1"/>
    </source>
</evidence>
<proteinExistence type="predicted"/>